<sequence length="104" mass="12051">MYFAMNRFKVVAGSEDEFETVWKNRDSRLHENPGFVQFRLLRGATNEAEGYTAYISHSMWESEEHFIAWTRSESFRHAHKNAGQSKVLYKGPPVFEGYATVIGD</sequence>
<reference evidence="2" key="2">
    <citation type="submission" date="2020-09" db="EMBL/GenBank/DDBJ databases">
        <authorList>
            <person name="Sun Q."/>
            <person name="Zhou Y."/>
        </authorList>
    </citation>
    <scope>NUCLEOTIDE SEQUENCE</scope>
    <source>
        <strain evidence="2">CGMCC 1.15320</strain>
    </source>
</reference>
<feature type="domain" description="ABM" evidence="1">
    <location>
        <begin position="2"/>
        <end position="102"/>
    </location>
</feature>
<dbReference type="AlphaFoldDB" id="A0A916RBZ1"/>
<dbReference type="Gene3D" id="3.30.70.100">
    <property type="match status" value="1"/>
</dbReference>
<keyword evidence="2" id="KW-0503">Monooxygenase</keyword>
<keyword evidence="3" id="KW-1185">Reference proteome</keyword>
<keyword evidence="2" id="KW-0560">Oxidoreductase</keyword>
<dbReference type="SUPFAM" id="SSF54909">
    <property type="entry name" value="Dimeric alpha+beta barrel"/>
    <property type="match status" value="1"/>
</dbReference>
<comment type="caution">
    <text evidence="2">The sequence shown here is derived from an EMBL/GenBank/DDBJ whole genome shotgun (WGS) entry which is preliminary data.</text>
</comment>
<organism evidence="2 3">
    <name type="scientific">Nitratireductor aestuarii</name>
    <dbReference type="NCBI Taxonomy" id="1735103"/>
    <lineage>
        <taxon>Bacteria</taxon>
        <taxon>Pseudomonadati</taxon>
        <taxon>Pseudomonadota</taxon>
        <taxon>Alphaproteobacteria</taxon>
        <taxon>Hyphomicrobiales</taxon>
        <taxon>Phyllobacteriaceae</taxon>
        <taxon>Nitratireductor</taxon>
    </lineage>
</organism>
<evidence type="ECO:0000313" key="3">
    <source>
        <dbReference type="Proteomes" id="UP000636264"/>
    </source>
</evidence>
<dbReference type="InterPro" id="IPR007138">
    <property type="entry name" value="ABM_dom"/>
</dbReference>
<evidence type="ECO:0000259" key="1">
    <source>
        <dbReference type="PROSITE" id="PS51725"/>
    </source>
</evidence>
<dbReference type="InterPro" id="IPR050404">
    <property type="entry name" value="Heme-degrading_MO"/>
</dbReference>
<protein>
    <submittedName>
        <fullName evidence="2">Antibiotic biosynthesis monooxygenase</fullName>
    </submittedName>
</protein>
<name>A0A916RBZ1_9HYPH</name>
<evidence type="ECO:0000313" key="2">
    <source>
        <dbReference type="EMBL" id="GGA51226.1"/>
    </source>
</evidence>
<gene>
    <name evidence="2" type="ORF">GCM10011385_00600</name>
</gene>
<dbReference type="GO" id="GO:0004497">
    <property type="term" value="F:monooxygenase activity"/>
    <property type="evidence" value="ECO:0007669"/>
    <property type="project" value="UniProtKB-KW"/>
</dbReference>
<dbReference type="EMBL" id="BMIF01000001">
    <property type="protein sequence ID" value="GGA51226.1"/>
    <property type="molecule type" value="Genomic_DNA"/>
</dbReference>
<dbReference type="Pfam" id="PF03992">
    <property type="entry name" value="ABM"/>
    <property type="match status" value="1"/>
</dbReference>
<dbReference type="PANTHER" id="PTHR34474:SF2">
    <property type="entry name" value="SIGNAL TRANSDUCTION PROTEIN TRAP"/>
    <property type="match status" value="1"/>
</dbReference>
<dbReference type="InterPro" id="IPR011008">
    <property type="entry name" value="Dimeric_a/b-barrel"/>
</dbReference>
<reference evidence="2" key="1">
    <citation type="journal article" date="2014" name="Int. J. Syst. Evol. Microbiol.">
        <title>Complete genome sequence of Corynebacterium casei LMG S-19264T (=DSM 44701T), isolated from a smear-ripened cheese.</title>
        <authorList>
            <consortium name="US DOE Joint Genome Institute (JGI-PGF)"/>
            <person name="Walter F."/>
            <person name="Albersmeier A."/>
            <person name="Kalinowski J."/>
            <person name="Ruckert C."/>
        </authorList>
    </citation>
    <scope>NUCLEOTIDE SEQUENCE</scope>
    <source>
        <strain evidence="2">CGMCC 1.15320</strain>
    </source>
</reference>
<dbReference type="PROSITE" id="PS51725">
    <property type="entry name" value="ABM"/>
    <property type="match status" value="1"/>
</dbReference>
<dbReference type="RefSeq" id="WP_188718942.1">
    <property type="nucleotide sequence ID" value="NZ_BMIF01000001.1"/>
</dbReference>
<accession>A0A916RBZ1</accession>
<proteinExistence type="predicted"/>
<dbReference type="Proteomes" id="UP000636264">
    <property type="component" value="Unassembled WGS sequence"/>
</dbReference>
<dbReference type="PANTHER" id="PTHR34474">
    <property type="entry name" value="SIGNAL TRANSDUCTION PROTEIN TRAP"/>
    <property type="match status" value="1"/>
</dbReference>